<dbReference type="Proteomes" id="UP001589793">
    <property type="component" value="Unassembled WGS sequence"/>
</dbReference>
<dbReference type="InterPro" id="IPR036291">
    <property type="entry name" value="NAD(P)-bd_dom_sf"/>
</dbReference>
<evidence type="ECO:0000313" key="5">
    <source>
        <dbReference type="Proteomes" id="UP001589793"/>
    </source>
</evidence>
<evidence type="ECO:0000259" key="3">
    <source>
        <dbReference type="Pfam" id="PF22725"/>
    </source>
</evidence>
<dbReference type="Gene3D" id="3.40.50.720">
    <property type="entry name" value="NAD(P)-binding Rossmann-like Domain"/>
    <property type="match status" value="1"/>
</dbReference>
<comment type="caution">
    <text evidence="4">The sequence shown here is derived from an EMBL/GenBank/DDBJ whole genome shotgun (WGS) entry which is preliminary data.</text>
</comment>
<evidence type="ECO:0000259" key="2">
    <source>
        <dbReference type="Pfam" id="PF01408"/>
    </source>
</evidence>
<dbReference type="PANTHER" id="PTHR43377:SF1">
    <property type="entry name" value="BILIVERDIN REDUCTASE A"/>
    <property type="match status" value="1"/>
</dbReference>
<keyword evidence="5" id="KW-1185">Reference proteome</keyword>
<gene>
    <name evidence="4" type="ORF">ACFFF6_04080</name>
</gene>
<evidence type="ECO:0000313" key="4">
    <source>
        <dbReference type="EMBL" id="MFC0673132.1"/>
    </source>
</evidence>
<reference evidence="4 5" key="1">
    <citation type="submission" date="2024-09" db="EMBL/GenBank/DDBJ databases">
        <authorList>
            <person name="Sun Q."/>
            <person name="Mori K."/>
        </authorList>
    </citation>
    <scope>NUCLEOTIDE SEQUENCE [LARGE SCALE GENOMIC DNA]</scope>
    <source>
        <strain evidence="4 5">CICC 10874</strain>
    </source>
</reference>
<dbReference type="InterPro" id="IPR000683">
    <property type="entry name" value="Gfo/Idh/MocA-like_OxRdtase_N"/>
</dbReference>
<dbReference type="PANTHER" id="PTHR43377">
    <property type="entry name" value="BILIVERDIN REDUCTASE A"/>
    <property type="match status" value="1"/>
</dbReference>
<feature type="domain" description="Gfo/Idh/MocA-like oxidoreductase N-terminal" evidence="2">
    <location>
        <begin position="5"/>
        <end position="123"/>
    </location>
</feature>
<dbReference type="EMBL" id="JBHLSV010000004">
    <property type="protein sequence ID" value="MFC0673132.1"/>
    <property type="molecule type" value="Genomic_DNA"/>
</dbReference>
<dbReference type="Gene3D" id="3.30.360.10">
    <property type="entry name" value="Dihydrodipicolinate Reductase, domain 2"/>
    <property type="match status" value="1"/>
</dbReference>
<feature type="domain" description="GFO/IDH/MocA-like oxidoreductase" evidence="3">
    <location>
        <begin position="174"/>
        <end position="248"/>
    </location>
</feature>
<proteinExistence type="predicted"/>
<dbReference type="SUPFAM" id="SSF51735">
    <property type="entry name" value="NAD(P)-binding Rossmann-fold domains"/>
    <property type="match status" value="1"/>
</dbReference>
<dbReference type="SUPFAM" id="SSF55347">
    <property type="entry name" value="Glyceraldehyde-3-phosphate dehydrogenase-like, C-terminal domain"/>
    <property type="match status" value="1"/>
</dbReference>
<dbReference type="Pfam" id="PF01408">
    <property type="entry name" value="GFO_IDH_MocA"/>
    <property type="match status" value="1"/>
</dbReference>
<accession>A0ABV6R819</accession>
<dbReference type="InterPro" id="IPR055170">
    <property type="entry name" value="GFO_IDH_MocA-like_dom"/>
</dbReference>
<dbReference type="Pfam" id="PF22725">
    <property type="entry name" value="GFO_IDH_MocA_C3"/>
    <property type="match status" value="1"/>
</dbReference>
<evidence type="ECO:0000256" key="1">
    <source>
        <dbReference type="ARBA" id="ARBA00023027"/>
    </source>
</evidence>
<organism evidence="4 5">
    <name type="scientific">Brachybacterium hainanense</name>
    <dbReference type="NCBI Taxonomy" id="1541174"/>
    <lineage>
        <taxon>Bacteria</taxon>
        <taxon>Bacillati</taxon>
        <taxon>Actinomycetota</taxon>
        <taxon>Actinomycetes</taxon>
        <taxon>Micrococcales</taxon>
        <taxon>Dermabacteraceae</taxon>
        <taxon>Brachybacterium</taxon>
    </lineage>
</organism>
<keyword evidence="1" id="KW-0520">NAD</keyword>
<dbReference type="InterPro" id="IPR051450">
    <property type="entry name" value="Gfo/Idh/MocA_Oxidoreductases"/>
</dbReference>
<sequence length="338" mass="36150">MGNPRIAIIGGGIRGRIFAETTHHHPAADLIAICEPDPGRAQQLAGELGVPAHDSIEALLATGAQIDAVVVATPDFAHEKPAIAALEAGLDLLVEKPLATTSAEAERIMAAAERGGGRIVVGFENRWNPLFAAVRRQLRADGHALVSQRALLQDTVFVPTRMLGWAALSSPAWFLMPHSLDMATWLSRAEPVEVYARGVKRVLPSLGVDTWDRVSASFAMSDGSILDLDSGWVQPLGKPSVFEFRFEVETEADAFVLDIDDTGVRRATAERTLGVGPLPHDHRGRPQGVAADMMRDFLDAVGGADLDLPGAEHGLLITRAIEAVHRSLETGAVQQITS</sequence>
<dbReference type="RefSeq" id="WP_376978456.1">
    <property type="nucleotide sequence ID" value="NZ_JBHLSV010000004.1"/>
</dbReference>
<protein>
    <submittedName>
        <fullName evidence="4">Gfo/Idh/MocA family protein</fullName>
    </submittedName>
</protein>
<name>A0ABV6R819_9MICO</name>